<evidence type="ECO:0000313" key="4">
    <source>
        <dbReference type="Proteomes" id="UP000305848"/>
    </source>
</evidence>
<dbReference type="Pfam" id="PF02625">
    <property type="entry name" value="XdhC_CoxI"/>
    <property type="match status" value="1"/>
</dbReference>
<proteinExistence type="predicted"/>
<dbReference type="Pfam" id="PF13478">
    <property type="entry name" value="XdhC_C"/>
    <property type="match status" value="1"/>
</dbReference>
<protein>
    <submittedName>
        <fullName evidence="3">XdhC family protein</fullName>
    </submittedName>
</protein>
<evidence type="ECO:0000313" key="3">
    <source>
        <dbReference type="EMBL" id="TKK71664.1"/>
    </source>
</evidence>
<feature type="domain" description="XdhC Rossmann" evidence="2">
    <location>
        <begin position="207"/>
        <end position="351"/>
    </location>
</feature>
<reference evidence="3 4" key="1">
    <citation type="submission" date="2019-05" db="EMBL/GenBank/DDBJ databases">
        <title>Panacibacter sp. strain 17mud1-8 Genome sequencing and assembly.</title>
        <authorList>
            <person name="Chhetri G."/>
        </authorList>
    </citation>
    <scope>NUCLEOTIDE SEQUENCE [LARGE SCALE GENOMIC DNA]</scope>
    <source>
        <strain evidence="3 4">17mud1-8</strain>
    </source>
</reference>
<gene>
    <name evidence="3" type="ORF">FC093_01170</name>
</gene>
<dbReference type="InterPro" id="IPR027051">
    <property type="entry name" value="XdhC_Rossmann_dom"/>
</dbReference>
<evidence type="ECO:0000259" key="2">
    <source>
        <dbReference type="Pfam" id="PF13478"/>
    </source>
</evidence>
<name>A0A4U3LB19_9BACT</name>
<dbReference type="PANTHER" id="PTHR30388">
    <property type="entry name" value="ALDEHYDE OXIDOREDUCTASE MOLYBDENUM COFACTOR ASSEMBLY PROTEIN"/>
    <property type="match status" value="1"/>
</dbReference>
<keyword evidence="4" id="KW-1185">Reference proteome</keyword>
<dbReference type="Proteomes" id="UP000305848">
    <property type="component" value="Unassembled WGS sequence"/>
</dbReference>
<dbReference type="EMBL" id="SZQL01000001">
    <property type="protein sequence ID" value="TKK71664.1"/>
    <property type="molecule type" value="Genomic_DNA"/>
</dbReference>
<dbReference type="InterPro" id="IPR003777">
    <property type="entry name" value="XdhC_CoxI"/>
</dbReference>
<feature type="domain" description="XdhC- CoxI" evidence="1">
    <location>
        <begin position="15"/>
        <end position="81"/>
    </location>
</feature>
<dbReference type="RefSeq" id="WP_137259904.1">
    <property type="nucleotide sequence ID" value="NZ_SZQL01000001.1"/>
</dbReference>
<dbReference type="OrthoDB" id="9773039at2"/>
<accession>A0A4U3LB19</accession>
<dbReference type="InterPro" id="IPR052698">
    <property type="entry name" value="MoCofactor_Util/Proc"/>
</dbReference>
<organism evidence="3 4">
    <name type="scientific">Ilyomonas limi</name>
    <dbReference type="NCBI Taxonomy" id="2575867"/>
    <lineage>
        <taxon>Bacteria</taxon>
        <taxon>Pseudomonadati</taxon>
        <taxon>Bacteroidota</taxon>
        <taxon>Chitinophagia</taxon>
        <taxon>Chitinophagales</taxon>
        <taxon>Chitinophagaceae</taxon>
        <taxon>Ilyomonas</taxon>
    </lineage>
</organism>
<dbReference type="Gene3D" id="3.40.50.720">
    <property type="entry name" value="NAD(P)-binding Rossmann-like Domain"/>
    <property type="match status" value="1"/>
</dbReference>
<sequence>MKEITDIIKAYNEAVKAGRQSALATVVSVEGSSYRRPGARMLVTDDGMLTGAISGGCLEGDALRKALLVMQQQKPMLATYDTTDEDDAKLGVQLGCNGIVHILIEPINTADENNPVELLKIVTGKRRSAVIATLFSLQDRKAAQPGTCLLLTEDGVIKSACLQPELKEKLLRDMQAALQENRSAIKEYCSHTILTGFIELISPPVALILFGAGNDALPVMQMAAVLGWQLTVVDGRSNYATQQRFPLAQQVIIAKADTALAHVSFDTKTAVVLMTHNYNYDIALLQQLLPLQLPYTGVLGPRKKLDRMLHELEEKGMEITPQQLQSVYGPMGLDVGAETSEEIALSVLAEIKAVMAGSNGSPLRSKLHTIHSHI</sequence>
<dbReference type="AlphaFoldDB" id="A0A4U3LB19"/>
<evidence type="ECO:0000259" key="1">
    <source>
        <dbReference type="Pfam" id="PF02625"/>
    </source>
</evidence>
<comment type="caution">
    <text evidence="3">The sequence shown here is derived from an EMBL/GenBank/DDBJ whole genome shotgun (WGS) entry which is preliminary data.</text>
</comment>
<dbReference type="PANTHER" id="PTHR30388:SF6">
    <property type="entry name" value="XANTHINE DEHYDROGENASE SUBUNIT A-RELATED"/>
    <property type="match status" value="1"/>
</dbReference>